<feature type="transmembrane region" description="Helical" evidence="1">
    <location>
        <begin position="183"/>
        <end position="202"/>
    </location>
</feature>
<feature type="transmembrane region" description="Helical" evidence="1">
    <location>
        <begin position="241"/>
        <end position="262"/>
    </location>
</feature>
<keyword evidence="1" id="KW-0472">Membrane</keyword>
<evidence type="ECO:0000313" key="3">
    <source>
        <dbReference type="Proteomes" id="UP001058072"/>
    </source>
</evidence>
<organism evidence="2 3">
    <name type="scientific">Turicibacter bilis</name>
    <dbReference type="NCBI Taxonomy" id="2735723"/>
    <lineage>
        <taxon>Bacteria</taxon>
        <taxon>Bacillati</taxon>
        <taxon>Bacillota</taxon>
        <taxon>Erysipelotrichia</taxon>
        <taxon>Erysipelotrichales</taxon>
        <taxon>Turicibacteraceae</taxon>
        <taxon>Turicibacter</taxon>
    </lineage>
</organism>
<evidence type="ECO:0000313" key="2">
    <source>
        <dbReference type="EMBL" id="UUF09126.1"/>
    </source>
</evidence>
<sequence length="268" mass="30389">MKFLTLIEIEMKKILPWLATLFIGLTALSTGMFYRSIGNYKNEMLPEIMSSSVAEYVQTNGKLSLVQIFDSTAFLPLSYIFAAILLVCVAFYLWYKEWFGASKRIYMLLSLKGQRFSIFLSKLVVILFSVFCFYGVILINLGIGALLMNALLPDGTVANQLMTTMLQKSYFIGMILPLSISDFIYKIAFIILMFSLISVFVLCDRSKKIFGLIAGSIFGIANIALFIYTKTLYLYMDERLFVDYGFVFGMSTVSILICAWLLNKKVSI</sequence>
<keyword evidence="1" id="KW-0812">Transmembrane</keyword>
<feature type="transmembrane region" description="Helical" evidence="1">
    <location>
        <begin position="209"/>
        <end position="229"/>
    </location>
</feature>
<dbReference type="RefSeq" id="WP_212724346.1">
    <property type="nucleotide sequence ID" value="NZ_CP071250.1"/>
</dbReference>
<feature type="transmembrane region" description="Helical" evidence="1">
    <location>
        <begin position="116"/>
        <end position="143"/>
    </location>
</feature>
<feature type="transmembrane region" description="Helical" evidence="1">
    <location>
        <begin position="14"/>
        <end position="34"/>
    </location>
</feature>
<protein>
    <submittedName>
        <fullName evidence="2">Uncharacterized protein</fullName>
    </submittedName>
</protein>
<proteinExistence type="predicted"/>
<accession>A0A9Q9CPG3</accession>
<keyword evidence="1" id="KW-1133">Transmembrane helix</keyword>
<dbReference type="EMBL" id="CP071250">
    <property type="protein sequence ID" value="UUF09126.1"/>
    <property type="molecule type" value="Genomic_DNA"/>
</dbReference>
<evidence type="ECO:0000256" key="1">
    <source>
        <dbReference type="SAM" id="Phobius"/>
    </source>
</evidence>
<dbReference type="AlphaFoldDB" id="A0A9Q9CPG3"/>
<dbReference type="Proteomes" id="UP001058072">
    <property type="component" value="Chromosome"/>
</dbReference>
<gene>
    <name evidence="2" type="ORF">J0J70_03805</name>
</gene>
<feature type="transmembrane region" description="Helical" evidence="1">
    <location>
        <begin position="73"/>
        <end position="95"/>
    </location>
</feature>
<name>A0A9Q9CPG3_9FIRM</name>
<reference evidence="2" key="1">
    <citation type="submission" date="2021-03" db="EMBL/GenBank/DDBJ databases">
        <title>Comparative Genomics and Metabolomics in the genus Turicibacter.</title>
        <authorList>
            <person name="Maki J."/>
            <person name="Looft T."/>
        </authorList>
    </citation>
    <scope>NUCLEOTIDE SEQUENCE</scope>
    <source>
        <strain evidence="2">ISU324</strain>
    </source>
</reference>